<evidence type="ECO:0000256" key="9">
    <source>
        <dbReference type="ARBA" id="ARBA00049260"/>
    </source>
</evidence>
<dbReference type="FunFam" id="1.10.3660.10:FF:000003">
    <property type="entry name" value="Prephenate dehydrogenase"/>
    <property type="match status" value="1"/>
</dbReference>
<dbReference type="PANTHER" id="PTHR21363">
    <property type="entry name" value="PREPHENATE DEHYDROGENASE"/>
    <property type="match status" value="1"/>
</dbReference>
<dbReference type="Pfam" id="PF02153">
    <property type="entry name" value="PDH_N"/>
    <property type="match status" value="1"/>
</dbReference>
<organism evidence="11 12">
    <name type="scientific">Caulobacter radicis</name>
    <dbReference type="NCBI Taxonomy" id="2172650"/>
    <lineage>
        <taxon>Bacteria</taxon>
        <taxon>Pseudomonadati</taxon>
        <taxon>Pseudomonadota</taxon>
        <taxon>Alphaproteobacteria</taxon>
        <taxon>Caulobacterales</taxon>
        <taxon>Caulobacteraceae</taxon>
        <taxon>Caulobacter</taxon>
    </lineage>
</organism>
<evidence type="ECO:0000313" key="11">
    <source>
        <dbReference type="EMBL" id="PVM86929.1"/>
    </source>
</evidence>
<evidence type="ECO:0000256" key="5">
    <source>
        <dbReference type="ARBA" id="ARBA00022605"/>
    </source>
</evidence>
<evidence type="ECO:0000256" key="4">
    <source>
        <dbReference type="ARBA" id="ARBA00022498"/>
    </source>
</evidence>
<dbReference type="GO" id="GO:0070403">
    <property type="term" value="F:NAD+ binding"/>
    <property type="evidence" value="ECO:0007669"/>
    <property type="project" value="InterPro"/>
</dbReference>
<evidence type="ECO:0000256" key="1">
    <source>
        <dbReference type="ARBA" id="ARBA00005067"/>
    </source>
</evidence>
<dbReference type="GO" id="GO:0008977">
    <property type="term" value="F:prephenate dehydrogenase (NAD+) activity"/>
    <property type="evidence" value="ECO:0007669"/>
    <property type="project" value="UniProtKB-EC"/>
</dbReference>
<dbReference type="InterPro" id="IPR003099">
    <property type="entry name" value="Prephen_DH"/>
</dbReference>
<dbReference type="InterPro" id="IPR008927">
    <property type="entry name" value="6-PGluconate_DH-like_C_sf"/>
</dbReference>
<dbReference type="InterPro" id="IPR036291">
    <property type="entry name" value="NAD(P)-bd_dom_sf"/>
</dbReference>
<dbReference type="GO" id="GO:0006571">
    <property type="term" value="P:tyrosine biosynthetic process"/>
    <property type="evidence" value="ECO:0007669"/>
    <property type="project" value="UniProtKB-KW"/>
</dbReference>
<dbReference type="SUPFAM" id="SSF48179">
    <property type="entry name" value="6-phosphogluconate dehydrogenase C-terminal domain-like"/>
    <property type="match status" value="1"/>
</dbReference>
<dbReference type="NCBIfam" id="NF005694">
    <property type="entry name" value="PRK07502.1"/>
    <property type="match status" value="1"/>
</dbReference>
<evidence type="ECO:0000313" key="12">
    <source>
        <dbReference type="Proteomes" id="UP000244913"/>
    </source>
</evidence>
<evidence type="ECO:0000256" key="7">
    <source>
        <dbReference type="ARBA" id="ARBA00023027"/>
    </source>
</evidence>
<evidence type="ECO:0000256" key="3">
    <source>
        <dbReference type="ARBA" id="ARBA00012068"/>
    </source>
</evidence>
<keyword evidence="8" id="KW-0057">Aromatic amino acid biosynthesis</keyword>
<dbReference type="PANTHER" id="PTHR21363:SF0">
    <property type="entry name" value="PREPHENATE DEHYDROGENASE [NADP(+)]"/>
    <property type="match status" value="1"/>
</dbReference>
<keyword evidence="12" id="KW-1185">Reference proteome</keyword>
<evidence type="ECO:0000256" key="2">
    <source>
        <dbReference type="ARBA" id="ARBA00007964"/>
    </source>
</evidence>
<dbReference type="InterPro" id="IPR046826">
    <property type="entry name" value="PDH_N"/>
</dbReference>
<dbReference type="SUPFAM" id="SSF51735">
    <property type="entry name" value="NAD(P)-binding Rossmann-fold domains"/>
    <property type="match status" value="1"/>
</dbReference>
<evidence type="ECO:0000256" key="8">
    <source>
        <dbReference type="ARBA" id="ARBA00023141"/>
    </source>
</evidence>
<dbReference type="FunFam" id="3.40.50.720:FF:000208">
    <property type="entry name" value="Prephenate dehydrogenase"/>
    <property type="match status" value="1"/>
</dbReference>
<dbReference type="PROSITE" id="PS51176">
    <property type="entry name" value="PDH_ADH"/>
    <property type="match status" value="1"/>
</dbReference>
<sequence>MSPTGLLYPKMTVVGAGLIGGSVILAARAHGVVGEITIADASEAHRARALEIGLADHVTGDLAEAVRDADLVVIATPVLSIGEVAAAVAPHLKAGATLTDVGSTKATIAEAFRSPALAKVFPIPGHPIAGTEQSGPDAGFAELFEGRWTILTPLADREDEAYAAAVAKLSAFWRSFGAQVELMEEKHHDLVLAVVSHLPHLIAYTIVGSAADLENVTENEVIKYSASGFRDFTRIAASDPTMWRDIFVANKDAVLEMLGRFTEDLQAMSRAIRWGDADTLHAHFTRTRAIRRGIVAAGQESAEPNFGRDRGKH</sequence>
<comment type="pathway">
    <text evidence="1">Amino-acid biosynthesis; L-tyrosine biosynthesis; (4-hydroxyphenyl)pyruvate from prephenate (NAD(+) route): step 1/1.</text>
</comment>
<dbReference type="EMBL" id="QDKP01000014">
    <property type="protein sequence ID" value="PVM86929.1"/>
    <property type="molecule type" value="Genomic_DNA"/>
</dbReference>
<dbReference type="InterPro" id="IPR050812">
    <property type="entry name" value="Preph/Arog_dehydrog"/>
</dbReference>
<name>A0A2T9JTE4_9CAUL</name>
<keyword evidence="6" id="KW-0560">Oxidoreductase</keyword>
<dbReference type="AlphaFoldDB" id="A0A2T9JTE4"/>
<keyword evidence="5" id="KW-0028">Amino-acid biosynthesis</keyword>
<dbReference type="Gene3D" id="1.10.3660.10">
    <property type="entry name" value="6-phosphogluconate dehydrogenase C-terminal like domain"/>
    <property type="match status" value="1"/>
</dbReference>
<accession>A0A2T9JTE4</accession>
<dbReference type="InterPro" id="IPR046825">
    <property type="entry name" value="PDH_C"/>
</dbReference>
<comment type="caution">
    <text evidence="11">The sequence shown here is derived from an EMBL/GenBank/DDBJ whole genome shotgun (WGS) entry which is preliminary data.</text>
</comment>
<keyword evidence="7" id="KW-0520">NAD</keyword>
<protein>
    <recommendedName>
        <fullName evidence="3">prephenate dehydrogenase</fullName>
        <ecNumber evidence="3">1.3.1.12</ecNumber>
    </recommendedName>
</protein>
<dbReference type="Proteomes" id="UP000244913">
    <property type="component" value="Unassembled WGS sequence"/>
</dbReference>
<dbReference type="RefSeq" id="WP_116565073.1">
    <property type="nucleotide sequence ID" value="NZ_QDKP01000014.1"/>
</dbReference>
<keyword evidence="4" id="KW-0827">Tyrosine biosynthesis</keyword>
<feature type="domain" description="Prephenate/arogenate dehydrogenase" evidence="10">
    <location>
        <begin position="9"/>
        <end position="302"/>
    </location>
</feature>
<comment type="catalytic activity">
    <reaction evidence="9">
        <text>prephenate + NAD(+) = 3-(4-hydroxyphenyl)pyruvate + CO2 + NADH</text>
        <dbReference type="Rhea" id="RHEA:13869"/>
        <dbReference type="ChEBI" id="CHEBI:16526"/>
        <dbReference type="ChEBI" id="CHEBI:29934"/>
        <dbReference type="ChEBI" id="CHEBI:36242"/>
        <dbReference type="ChEBI" id="CHEBI:57540"/>
        <dbReference type="ChEBI" id="CHEBI:57945"/>
        <dbReference type="EC" id="1.3.1.12"/>
    </reaction>
</comment>
<dbReference type="GO" id="GO:0004665">
    <property type="term" value="F:prephenate dehydrogenase (NADP+) activity"/>
    <property type="evidence" value="ECO:0007669"/>
    <property type="project" value="InterPro"/>
</dbReference>
<reference evidence="11 12" key="1">
    <citation type="submission" date="2018-04" db="EMBL/GenBank/DDBJ databases">
        <title>The genome sequence of Caulobacter sp. 736.</title>
        <authorList>
            <person name="Gao J."/>
            <person name="Sun J."/>
        </authorList>
    </citation>
    <scope>NUCLEOTIDE SEQUENCE [LARGE SCALE GENOMIC DNA]</scope>
    <source>
        <strain evidence="11 12">736</strain>
    </source>
</reference>
<proteinExistence type="inferred from homology"/>
<gene>
    <name evidence="11" type="ORF">DDF65_04650</name>
</gene>
<evidence type="ECO:0000259" key="10">
    <source>
        <dbReference type="PROSITE" id="PS51176"/>
    </source>
</evidence>
<evidence type="ECO:0000256" key="6">
    <source>
        <dbReference type="ARBA" id="ARBA00023002"/>
    </source>
</evidence>
<dbReference type="Gene3D" id="3.40.50.720">
    <property type="entry name" value="NAD(P)-binding Rossmann-like Domain"/>
    <property type="match status" value="1"/>
</dbReference>
<dbReference type="Pfam" id="PF20463">
    <property type="entry name" value="PDH_C"/>
    <property type="match status" value="1"/>
</dbReference>
<dbReference type="EC" id="1.3.1.12" evidence="3"/>
<comment type="similarity">
    <text evidence="2">Belongs to the prephenate/arogenate dehydrogenase family.</text>
</comment>